<dbReference type="GO" id="GO:0005922">
    <property type="term" value="C:connexin complex"/>
    <property type="evidence" value="ECO:0007669"/>
    <property type="project" value="InterPro"/>
</dbReference>
<reference evidence="8" key="1">
    <citation type="submission" date="2022-03" db="EMBL/GenBank/DDBJ databases">
        <authorList>
            <person name="Martin C."/>
        </authorList>
    </citation>
    <scope>NUCLEOTIDE SEQUENCE</scope>
</reference>
<evidence type="ECO:0000259" key="7">
    <source>
        <dbReference type="Pfam" id="PF00029"/>
    </source>
</evidence>
<feature type="transmembrane region" description="Helical" evidence="6">
    <location>
        <begin position="181"/>
        <end position="200"/>
    </location>
</feature>
<evidence type="ECO:0000256" key="3">
    <source>
        <dbReference type="ARBA" id="ARBA00022692"/>
    </source>
</evidence>
<evidence type="ECO:0000256" key="4">
    <source>
        <dbReference type="ARBA" id="ARBA00022989"/>
    </source>
</evidence>
<dbReference type="OrthoDB" id="9833722at2759"/>
<gene>
    <name evidence="8" type="ORF">OFUS_LOCUS21925</name>
</gene>
<protein>
    <recommendedName>
        <fullName evidence="7">Connexin N-terminal domain-containing protein</fullName>
    </recommendedName>
</protein>
<feature type="domain" description="Connexin N-terminal" evidence="7">
    <location>
        <begin position="121"/>
        <end position="204"/>
    </location>
</feature>
<feature type="transmembrane region" description="Helical" evidence="6">
    <location>
        <begin position="95"/>
        <end position="115"/>
    </location>
</feature>
<dbReference type="GO" id="GO:0007154">
    <property type="term" value="P:cell communication"/>
    <property type="evidence" value="ECO:0007669"/>
    <property type="project" value="InterPro"/>
</dbReference>
<evidence type="ECO:0000313" key="8">
    <source>
        <dbReference type="EMBL" id="CAH1797689.1"/>
    </source>
</evidence>
<dbReference type="PRINTS" id="PR00206">
    <property type="entry name" value="CONNEXIN"/>
</dbReference>
<keyword evidence="9" id="KW-1185">Reference proteome</keyword>
<evidence type="ECO:0000313" key="9">
    <source>
        <dbReference type="Proteomes" id="UP000749559"/>
    </source>
</evidence>
<evidence type="ECO:0000256" key="2">
    <source>
        <dbReference type="ARBA" id="ARBA00022475"/>
    </source>
</evidence>
<dbReference type="AlphaFoldDB" id="A0A8S4PU82"/>
<keyword evidence="4 6" id="KW-1133">Transmembrane helix</keyword>
<accession>A0A8S4PU82</accession>
<dbReference type="Pfam" id="PF00029">
    <property type="entry name" value="Connexin"/>
    <property type="match status" value="1"/>
</dbReference>
<feature type="non-terminal residue" evidence="8">
    <location>
        <position position="1"/>
    </location>
</feature>
<evidence type="ECO:0000256" key="6">
    <source>
        <dbReference type="SAM" id="Phobius"/>
    </source>
</evidence>
<sequence length="223" mass="25431">FDLLVACISRSWPAISVMEVVKLAQKVESNFFSIFGFLINILFIPRAAITIVAQAEFFNQEFLECRPGDNSTAQDSIKRQCYDLFATTWPPHYHWFTQIGLSIAVLVFFYFPSWWTVKHQKRQSKNIARGYLLQTVIRTAIEFSFFVSQGVVYGFQIAGTFSCVLNSQRIPCDVLRVNGRIAMLVAMFAISIAVMGLHVADLIRTIRMLKSDDRSLLPVLDDE</sequence>
<name>A0A8S4PU82_OWEFU</name>
<proteinExistence type="predicted"/>
<comment type="subcellular location">
    <subcellularLocation>
        <location evidence="1">Cell membrane</location>
        <topology evidence="1">Multi-pass membrane protein</topology>
    </subcellularLocation>
</comment>
<keyword evidence="3 6" id="KW-0812">Transmembrane</keyword>
<dbReference type="InterPro" id="IPR038359">
    <property type="entry name" value="Connexin_N_sf"/>
</dbReference>
<feature type="transmembrane region" description="Helical" evidence="6">
    <location>
        <begin position="31"/>
        <end position="53"/>
    </location>
</feature>
<evidence type="ECO:0000256" key="5">
    <source>
        <dbReference type="ARBA" id="ARBA00023136"/>
    </source>
</evidence>
<comment type="caution">
    <text evidence="8">The sequence shown here is derived from an EMBL/GenBank/DDBJ whole genome shotgun (WGS) entry which is preliminary data.</text>
</comment>
<dbReference type="Gene3D" id="1.20.1440.80">
    <property type="entry name" value="Gap junction channel protein cysteine-rich domain"/>
    <property type="match status" value="1"/>
</dbReference>
<organism evidence="8 9">
    <name type="scientific">Owenia fusiformis</name>
    <name type="common">Polychaete worm</name>
    <dbReference type="NCBI Taxonomy" id="6347"/>
    <lineage>
        <taxon>Eukaryota</taxon>
        <taxon>Metazoa</taxon>
        <taxon>Spiralia</taxon>
        <taxon>Lophotrochozoa</taxon>
        <taxon>Annelida</taxon>
        <taxon>Polychaeta</taxon>
        <taxon>Sedentaria</taxon>
        <taxon>Canalipalpata</taxon>
        <taxon>Sabellida</taxon>
        <taxon>Oweniida</taxon>
        <taxon>Oweniidae</taxon>
        <taxon>Owenia</taxon>
    </lineage>
</organism>
<dbReference type="EMBL" id="CAIIXF020000010">
    <property type="protein sequence ID" value="CAH1797689.1"/>
    <property type="molecule type" value="Genomic_DNA"/>
</dbReference>
<keyword evidence="2" id="KW-1003">Cell membrane</keyword>
<dbReference type="InterPro" id="IPR013092">
    <property type="entry name" value="Connexin_N"/>
</dbReference>
<dbReference type="Proteomes" id="UP000749559">
    <property type="component" value="Unassembled WGS sequence"/>
</dbReference>
<feature type="non-terminal residue" evidence="8">
    <location>
        <position position="223"/>
    </location>
</feature>
<keyword evidence="5 6" id="KW-0472">Membrane</keyword>
<feature type="transmembrane region" description="Helical" evidence="6">
    <location>
        <begin position="136"/>
        <end position="161"/>
    </location>
</feature>
<evidence type="ECO:0000256" key="1">
    <source>
        <dbReference type="ARBA" id="ARBA00004651"/>
    </source>
</evidence>
<dbReference type="InterPro" id="IPR000500">
    <property type="entry name" value="Connexin"/>
</dbReference>